<gene>
    <name evidence="1" type="ORF">K488DRAFT_51452</name>
</gene>
<sequence>MRVRTLEIHWHDGKPIASCDFQPASFKKARPASDNLSAFARQSYRLATGGEDNHVRLWMVHPNILPPALAEGASSAGDAPPAPRPPRVEYLATLSRHSAAVNVVRFSPNGELIASAGDDGMVIIWSASSTPVQSVYGSDLNQDDLPFEKEFWKPRTTFRCTTMQVYDLAWSPTGEYVLTGSTDNVARIFLASDGEYAIPKSTASHRNSNPGKCISEIAEHHHYVQGVAWDPLNEYIATQSSDRSMHIYSVSSKQGVLEVHAVGKNTRMTHQHHARAPSVTAVRRESTASDTESVITSVSEQRGREDAPSALVTPAASVTSTPSHSHAMFPPPSTSSRRSSFSGSNAPSSPALYATTSGARYARSPSPAPALPAIRAPPQMWSTRLYGDESFTNFFRRLNFSPDGGLLLTPAGHFEDPSVHPTLQAHSKDGRKSAVSEPSNPTSGSSVYIYSRANFARPPIAQLPGHKKASIAVRFSPILYELRQDVQGADLTPDTKHVIVEAGREETILVDIGPSAASASSQRAPSASPAPMSPAKSTLLAPLAMPAPVLAQPPSALTLPSPVLSASDSISLRALSPAVSATISISKPPTPMVPPPPSTGSLFNLPYRMLFAIATMDTVTIHDTQQAGPVCILTKLHYDEFTDMSWSPDGQCLMLASRDGYCTLVVFDDILPAHHTQQPALQFQAVAHAHALPVTTSTPASTPHIPHVSLPSVSPALVPSSGVGSASPAAVPAKRAAELPLTPASSVGADLTAERSAPDQQVPSTSEERDRVDEPPKKKRRVALTRVGDIGS</sequence>
<comment type="caution">
    <text evidence="1">The sequence shown here is derived from an EMBL/GenBank/DDBJ whole genome shotgun (WGS) entry which is preliminary data.</text>
</comment>
<protein>
    <submittedName>
        <fullName evidence="1">WD40-repeat-containing domain protein</fullName>
    </submittedName>
</protein>
<reference evidence="1" key="2">
    <citation type="journal article" date="2022" name="New Phytol.">
        <title>Evolutionary transition to the ectomycorrhizal habit in the genomes of a hyperdiverse lineage of mushroom-forming fungi.</title>
        <authorList>
            <person name="Looney B."/>
            <person name="Miyauchi S."/>
            <person name="Morin E."/>
            <person name="Drula E."/>
            <person name="Courty P.E."/>
            <person name="Kohler A."/>
            <person name="Kuo A."/>
            <person name="LaButti K."/>
            <person name="Pangilinan J."/>
            <person name="Lipzen A."/>
            <person name="Riley R."/>
            <person name="Andreopoulos W."/>
            <person name="He G."/>
            <person name="Johnson J."/>
            <person name="Nolan M."/>
            <person name="Tritt A."/>
            <person name="Barry K.W."/>
            <person name="Grigoriev I.V."/>
            <person name="Nagy L.G."/>
            <person name="Hibbett D."/>
            <person name="Henrissat B."/>
            <person name="Matheny P.B."/>
            <person name="Labbe J."/>
            <person name="Martin F.M."/>
        </authorList>
    </citation>
    <scope>NUCLEOTIDE SEQUENCE</scope>
    <source>
        <strain evidence="1">EC-137</strain>
    </source>
</reference>
<keyword evidence="2" id="KW-1185">Reference proteome</keyword>
<dbReference type="Proteomes" id="UP000814128">
    <property type="component" value="Unassembled WGS sequence"/>
</dbReference>
<proteinExistence type="predicted"/>
<name>A0ACB8QIS5_9AGAM</name>
<evidence type="ECO:0000313" key="1">
    <source>
        <dbReference type="EMBL" id="KAI0031738.1"/>
    </source>
</evidence>
<organism evidence="1 2">
    <name type="scientific">Vararia minispora EC-137</name>
    <dbReference type="NCBI Taxonomy" id="1314806"/>
    <lineage>
        <taxon>Eukaryota</taxon>
        <taxon>Fungi</taxon>
        <taxon>Dikarya</taxon>
        <taxon>Basidiomycota</taxon>
        <taxon>Agaricomycotina</taxon>
        <taxon>Agaricomycetes</taxon>
        <taxon>Russulales</taxon>
        <taxon>Lachnocladiaceae</taxon>
        <taxon>Vararia</taxon>
    </lineage>
</organism>
<accession>A0ACB8QIS5</accession>
<dbReference type="EMBL" id="MU273569">
    <property type="protein sequence ID" value="KAI0031738.1"/>
    <property type="molecule type" value="Genomic_DNA"/>
</dbReference>
<evidence type="ECO:0000313" key="2">
    <source>
        <dbReference type="Proteomes" id="UP000814128"/>
    </source>
</evidence>
<reference evidence="1" key="1">
    <citation type="submission" date="2021-02" db="EMBL/GenBank/DDBJ databases">
        <authorList>
            <consortium name="DOE Joint Genome Institute"/>
            <person name="Ahrendt S."/>
            <person name="Looney B.P."/>
            <person name="Miyauchi S."/>
            <person name="Morin E."/>
            <person name="Drula E."/>
            <person name="Courty P.E."/>
            <person name="Chicoki N."/>
            <person name="Fauchery L."/>
            <person name="Kohler A."/>
            <person name="Kuo A."/>
            <person name="Labutti K."/>
            <person name="Pangilinan J."/>
            <person name="Lipzen A."/>
            <person name="Riley R."/>
            <person name="Andreopoulos W."/>
            <person name="He G."/>
            <person name="Johnson J."/>
            <person name="Barry K.W."/>
            <person name="Grigoriev I.V."/>
            <person name="Nagy L."/>
            <person name="Hibbett D."/>
            <person name="Henrissat B."/>
            <person name="Matheny P.B."/>
            <person name="Labbe J."/>
            <person name="Martin F."/>
        </authorList>
    </citation>
    <scope>NUCLEOTIDE SEQUENCE</scope>
    <source>
        <strain evidence="1">EC-137</strain>
    </source>
</reference>